<sequence length="164" mass="18414">MCGCKSNQGEYVRCHEGCSCGAHNQGGNAYGGINHCGTNFTPRKQDGVGNFSPCARSFGHTSYNCYEMKMTREIKWFSIVFIEHEDHFIFLNSFGTFVENETTFGDSVFELNLKNLVEKHLVYSSAFVDFLFKDEALNEAIVQNTKSCVKIENQSLGATLLYSL</sequence>
<reference evidence="2" key="1">
    <citation type="journal article" date="2023" name="Nat. Plants">
        <title>Single-cell RNA sequencing provides a high-resolution roadmap for understanding the multicellular compartmentation of specialized metabolism.</title>
        <authorList>
            <person name="Sun S."/>
            <person name="Shen X."/>
            <person name="Li Y."/>
            <person name="Li Y."/>
            <person name="Wang S."/>
            <person name="Li R."/>
            <person name="Zhang H."/>
            <person name="Shen G."/>
            <person name="Guo B."/>
            <person name="Wei J."/>
            <person name="Xu J."/>
            <person name="St-Pierre B."/>
            <person name="Chen S."/>
            <person name="Sun C."/>
        </authorList>
    </citation>
    <scope>NUCLEOTIDE SEQUENCE [LARGE SCALE GENOMIC DNA]</scope>
</reference>
<proteinExistence type="predicted"/>
<comment type="caution">
    <text evidence="1">The sequence shown here is derived from an EMBL/GenBank/DDBJ whole genome shotgun (WGS) entry which is preliminary data.</text>
</comment>
<evidence type="ECO:0000313" key="2">
    <source>
        <dbReference type="Proteomes" id="UP001060085"/>
    </source>
</evidence>
<dbReference type="Proteomes" id="UP001060085">
    <property type="component" value="Linkage Group LG03"/>
</dbReference>
<keyword evidence="2" id="KW-1185">Reference proteome</keyword>
<evidence type="ECO:0000313" key="1">
    <source>
        <dbReference type="EMBL" id="KAI5672350.1"/>
    </source>
</evidence>
<protein>
    <submittedName>
        <fullName evidence="1">Uncharacterized protein</fullName>
    </submittedName>
</protein>
<organism evidence="1 2">
    <name type="scientific">Catharanthus roseus</name>
    <name type="common">Madagascar periwinkle</name>
    <name type="synonym">Vinca rosea</name>
    <dbReference type="NCBI Taxonomy" id="4058"/>
    <lineage>
        <taxon>Eukaryota</taxon>
        <taxon>Viridiplantae</taxon>
        <taxon>Streptophyta</taxon>
        <taxon>Embryophyta</taxon>
        <taxon>Tracheophyta</taxon>
        <taxon>Spermatophyta</taxon>
        <taxon>Magnoliopsida</taxon>
        <taxon>eudicotyledons</taxon>
        <taxon>Gunneridae</taxon>
        <taxon>Pentapetalae</taxon>
        <taxon>asterids</taxon>
        <taxon>lamiids</taxon>
        <taxon>Gentianales</taxon>
        <taxon>Apocynaceae</taxon>
        <taxon>Rauvolfioideae</taxon>
        <taxon>Vinceae</taxon>
        <taxon>Catharanthinae</taxon>
        <taxon>Catharanthus</taxon>
    </lineage>
</organism>
<dbReference type="EMBL" id="CM044703">
    <property type="protein sequence ID" value="KAI5672350.1"/>
    <property type="molecule type" value="Genomic_DNA"/>
</dbReference>
<accession>A0ACC0BI40</accession>
<name>A0ACC0BI40_CATRO</name>
<gene>
    <name evidence="1" type="ORF">M9H77_12714</name>
</gene>